<dbReference type="InterPro" id="IPR036259">
    <property type="entry name" value="MFS_trans_sf"/>
</dbReference>
<feature type="transmembrane region" description="Helical" evidence="3">
    <location>
        <begin position="108"/>
        <end position="126"/>
    </location>
</feature>
<evidence type="ECO:0000256" key="1">
    <source>
        <dbReference type="ARBA" id="ARBA00004141"/>
    </source>
</evidence>
<dbReference type="Gene3D" id="1.20.1250.20">
    <property type="entry name" value="MFS general substrate transporter like domains"/>
    <property type="match status" value="2"/>
</dbReference>
<keyword evidence="3" id="KW-1133">Transmembrane helix</keyword>
<feature type="transmembrane region" description="Helical" evidence="3">
    <location>
        <begin position="210"/>
        <end position="231"/>
    </location>
</feature>
<sequence length="363" mass="38675">MFISSSLLYIVCNFMLSIAKHHEYYQIFLSQGLGMGIAMGAMYASTIGILIRHFRTYHRALAIGIASTGAAIGGVIYPIMLNNSIHRGDALVSGGTVDTFPGAIRQNAVLNTGMLVLANLLIRVRYSQADRGNFRSRFADMMRFLKEPTYVFTCIGSSLTNFGYLFPVVYIQLFSAKQGISPKFSFYTLSIFNACSIIGRIIPNILADRFGSLTVLVPMNIAMGATVLGYLGVNSLVADAIVTALIGVFSGACVSLFLAAASSSSKQQGEIGARTGLVVFFSSIPSLAGPPINGALLTNRFLWSRPIIFSGISTIGGGFSYLLALMFQARNRRLGGDIGTVAASASSIGSHSSSLSISSSEKK</sequence>
<dbReference type="Proteomes" id="UP000076798">
    <property type="component" value="Unassembled WGS sequence"/>
</dbReference>
<accession>A0A165YJE2</accession>
<feature type="transmembrane region" description="Helical" evidence="3">
    <location>
        <begin position="60"/>
        <end position="80"/>
    </location>
</feature>
<keyword evidence="3" id="KW-0472">Membrane</keyword>
<dbReference type="PANTHER" id="PTHR11360:SF234">
    <property type="entry name" value="MFS-TYPE TRANSPORTER DBAD-RELATED"/>
    <property type="match status" value="1"/>
</dbReference>
<name>A0A165YJE2_9AGAM</name>
<comment type="subcellular location">
    <subcellularLocation>
        <location evidence="1">Membrane</location>
        <topology evidence="1">Multi-pass membrane protein</topology>
    </subcellularLocation>
</comment>
<dbReference type="Pfam" id="PF07690">
    <property type="entry name" value="MFS_1"/>
    <property type="match status" value="1"/>
</dbReference>
<dbReference type="OrthoDB" id="6509908at2759"/>
<evidence type="ECO:0000313" key="5">
    <source>
        <dbReference type="Proteomes" id="UP000076798"/>
    </source>
</evidence>
<dbReference type="SUPFAM" id="SSF103473">
    <property type="entry name" value="MFS general substrate transporter"/>
    <property type="match status" value="1"/>
</dbReference>
<feature type="transmembrane region" description="Helical" evidence="3">
    <location>
        <begin position="24"/>
        <end position="51"/>
    </location>
</feature>
<feature type="transmembrane region" description="Helical" evidence="3">
    <location>
        <begin position="237"/>
        <end position="259"/>
    </location>
</feature>
<comment type="similarity">
    <text evidence="2">Belongs to the major facilitator superfamily. Monocarboxylate porter (TC 2.A.1.13) family.</text>
</comment>
<organism evidence="4 5">
    <name type="scientific">Sistotremastrum suecicum HHB10207 ss-3</name>
    <dbReference type="NCBI Taxonomy" id="1314776"/>
    <lineage>
        <taxon>Eukaryota</taxon>
        <taxon>Fungi</taxon>
        <taxon>Dikarya</taxon>
        <taxon>Basidiomycota</taxon>
        <taxon>Agaricomycotina</taxon>
        <taxon>Agaricomycetes</taxon>
        <taxon>Sistotremastrales</taxon>
        <taxon>Sistotremastraceae</taxon>
        <taxon>Sistotremastrum</taxon>
    </lineage>
</organism>
<dbReference type="PANTHER" id="PTHR11360">
    <property type="entry name" value="MONOCARBOXYLATE TRANSPORTER"/>
    <property type="match status" value="1"/>
</dbReference>
<dbReference type="GO" id="GO:0016020">
    <property type="term" value="C:membrane"/>
    <property type="evidence" value="ECO:0007669"/>
    <property type="project" value="UniProtKB-SubCell"/>
</dbReference>
<feature type="transmembrane region" description="Helical" evidence="3">
    <location>
        <begin position="308"/>
        <end position="327"/>
    </location>
</feature>
<keyword evidence="5" id="KW-1185">Reference proteome</keyword>
<evidence type="ECO:0000313" key="4">
    <source>
        <dbReference type="EMBL" id="KZT33310.1"/>
    </source>
</evidence>
<feature type="transmembrane region" description="Helical" evidence="3">
    <location>
        <begin position="184"/>
        <end position="203"/>
    </location>
</feature>
<dbReference type="GO" id="GO:0022857">
    <property type="term" value="F:transmembrane transporter activity"/>
    <property type="evidence" value="ECO:0007669"/>
    <property type="project" value="InterPro"/>
</dbReference>
<dbReference type="AlphaFoldDB" id="A0A165YJE2"/>
<proteinExistence type="inferred from homology"/>
<dbReference type="EMBL" id="KV428250">
    <property type="protein sequence ID" value="KZT33310.1"/>
    <property type="molecule type" value="Genomic_DNA"/>
</dbReference>
<gene>
    <name evidence="4" type="ORF">SISSUDRAFT_1066245</name>
</gene>
<protein>
    <submittedName>
        <fullName evidence="4">MFS general substrate transporter</fullName>
    </submittedName>
</protein>
<evidence type="ECO:0000256" key="3">
    <source>
        <dbReference type="SAM" id="Phobius"/>
    </source>
</evidence>
<reference evidence="4 5" key="1">
    <citation type="journal article" date="2016" name="Mol. Biol. Evol.">
        <title>Comparative Genomics of Early-Diverging Mushroom-Forming Fungi Provides Insights into the Origins of Lignocellulose Decay Capabilities.</title>
        <authorList>
            <person name="Nagy L.G."/>
            <person name="Riley R."/>
            <person name="Tritt A."/>
            <person name="Adam C."/>
            <person name="Daum C."/>
            <person name="Floudas D."/>
            <person name="Sun H."/>
            <person name="Yadav J.S."/>
            <person name="Pangilinan J."/>
            <person name="Larsson K.H."/>
            <person name="Matsuura K."/>
            <person name="Barry K."/>
            <person name="Labutti K."/>
            <person name="Kuo R."/>
            <person name="Ohm R.A."/>
            <person name="Bhattacharya S.S."/>
            <person name="Shirouzu T."/>
            <person name="Yoshinaga Y."/>
            <person name="Martin F.M."/>
            <person name="Grigoriev I.V."/>
            <person name="Hibbett D.S."/>
        </authorList>
    </citation>
    <scope>NUCLEOTIDE SEQUENCE [LARGE SCALE GENOMIC DNA]</scope>
    <source>
        <strain evidence="4 5">HHB10207 ss-3</strain>
    </source>
</reference>
<evidence type="ECO:0000256" key="2">
    <source>
        <dbReference type="ARBA" id="ARBA00006727"/>
    </source>
</evidence>
<feature type="transmembrane region" description="Helical" evidence="3">
    <location>
        <begin position="147"/>
        <end position="172"/>
    </location>
</feature>
<keyword evidence="3" id="KW-0812">Transmembrane</keyword>
<dbReference type="InterPro" id="IPR050327">
    <property type="entry name" value="Proton-linked_MCT"/>
</dbReference>
<feature type="transmembrane region" description="Helical" evidence="3">
    <location>
        <begin position="271"/>
        <end position="288"/>
    </location>
</feature>
<dbReference type="InterPro" id="IPR011701">
    <property type="entry name" value="MFS"/>
</dbReference>